<evidence type="ECO:0000256" key="1">
    <source>
        <dbReference type="SAM" id="MobiDB-lite"/>
    </source>
</evidence>
<accession>A0A9C6TUG2</accession>
<feature type="compositionally biased region" description="Polar residues" evidence="1">
    <location>
        <begin position="105"/>
        <end position="114"/>
    </location>
</feature>
<feature type="region of interest" description="Disordered" evidence="1">
    <location>
        <begin position="229"/>
        <end position="249"/>
    </location>
</feature>
<dbReference type="KEGG" id="foc:127748882"/>
<evidence type="ECO:0000313" key="3">
    <source>
        <dbReference type="RefSeq" id="XP_052120247.1"/>
    </source>
</evidence>
<dbReference type="GeneID" id="127748882"/>
<name>A0A9C6TUG2_FRAOC</name>
<gene>
    <name evidence="3" type="primary">LOC127748882</name>
</gene>
<protein>
    <submittedName>
        <fullName evidence="3">Uncharacterized protein LOC127748882</fullName>
    </submittedName>
</protein>
<organism evidence="2 3">
    <name type="scientific">Frankliniella occidentalis</name>
    <name type="common">Western flower thrips</name>
    <name type="synonym">Euthrips occidentalis</name>
    <dbReference type="NCBI Taxonomy" id="133901"/>
    <lineage>
        <taxon>Eukaryota</taxon>
        <taxon>Metazoa</taxon>
        <taxon>Ecdysozoa</taxon>
        <taxon>Arthropoda</taxon>
        <taxon>Hexapoda</taxon>
        <taxon>Insecta</taxon>
        <taxon>Pterygota</taxon>
        <taxon>Neoptera</taxon>
        <taxon>Paraneoptera</taxon>
        <taxon>Thysanoptera</taxon>
        <taxon>Terebrantia</taxon>
        <taxon>Thripoidea</taxon>
        <taxon>Thripidae</taxon>
        <taxon>Frankliniella</taxon>
    </lineage>
</organism>
<sequence>MQSGFRGRDDWSTMDARVRAHQIALGRASPSPSGQFPMSRDGGFPDWDAEQPQGWSRQRSSSISGSDGYRSGSGSGPGRFTVGDPGGLAGGLATMRRGATPQRGMMSSASVSNLAHQQQQQHQHPHPAHFGMMQQAQSMAHLGCPSCSCLPSAVAPNPMWMEQQMAAQMAAQMAPWDGSTLHRHNSMGVLWGGMGQWAYYTTNETEKVGKLNVMMQCILCPLMQQLGHRAKDHPGPTRARAVPAETERQNARYGPQFPLVREV</sequence>
<dbReference type="Proteomes" id="UP000504606">
    <property type="component" value="Unplaced"/>
</dbReference>
<reference evidence="3" key="1">
    <citation type="submission" date="2025-08" db="UniProtKB">
        <authorList>
            <consortium name="RefSeq"/>
        </authorList>
    </citation>
    <scope>IDENTIFICATION</scope>
    <source>
        <tissue evidence="3">Whole organism</tissue>
    </source>
</reference>
<dbReference type="RefSeq" id="XP_052120247.1">
    <property type="nucleotide sequence ID" value="XM_052264287.1"/>
</dbReference>
<evidence type="ECO:0000313" key="2">
    <source>
        <dbReference type="Proteomes" id="UP000504606"/>
    </source>
</evidence>
<proteinExistence type="predicted"/>
<feature type="compositionally biased region" description="Low complexity" evidence="1">
    <location>
        <begin position="54"/>
        <end position="70"/>
    </location>
</feature>
<dbReference type="AlphaFoldDB" id="A0A9C6TUG2"/>
<feature type="region of interest" description="Disordered" evidence="1">
    <location>
        <begin position="22"/>
        <end position="125"/>
    </location>
</feature>
<keyword evidence="2" id="KW-1185">Reference proteome</keyword>